<keyword evidence="1" id="KW-0175">Coiled coil</keyword>
<accession>A0A139AXA2</accession>
<evidence type="ECO:0000313" key="3">
    <source>
        <dbReference type="EMBL" id="KXS21337.1"/>
    </source>
</evidence>
<evidence type="ECO:0000256" key="2">
    <source>
        <dbReference type="SAM" id="MobiDB-lite"/>
    </source>
</evidence>
<organism evidence="3 4">
    <name type="scientific">Gonapodya prolifera (strain JEL478)</name>
    <name type="common">Monoblepharis prolifera</name>
    <dbReference type="NCBI Taxonomy" id="1344416"/>
    <lineage>
        <taxon>Eukaryota</taxon>
        <taxon>Fungi</taxon>
        <taxon>Fungi incertae sedis</taxon>
        <taxon>Chytridiomycota</taxon>
        <taxon>Chytridiomycota incertae sedis</taxon>
        <taxon>Monoblepharidomycetes</taxon>
        <taxon>Monoblepharidales</taxon>
        <taxon>Gonapodyaceae</taxon>
        <taxon>Gonapodya</taxon>
    </lineage>
</organism>
<evidence type="ECO:0000256" key="1">
    <source>
        <dbReference type="SAM" id="Coils"/>
    </source>
</evidence>
<feature type="region of interest" description="Disordered" evidence="2">
    <location>
        <begin position="140"/>
        <end position="169"/>
    </location>
</feature>
<feature type="compositionally biased region" description="Polar residues" evidence="2">
    <location>
        <begin position="157"/>
        <end position="169"/>
    </location>
</feature>
<gene>
    <name evidence="3" type="ORF">M427DRAFT_51566</name>
</gene>
<feature type="region of interest" description="Disordered" evidence="2">
    <location>
        <begin position="413"/>
        <end position="435"/>
    </location>
</feature>
<dbReference type="OrthoDB" id="10643878at2759"/>
<dbReference type="AlphaFoldDB" id="A0A139AXA2"/>
<dbReference type="EMBL" id="KQ965733">
    <property type="protein sequence ID" value="KXS21337.1"/>
    <property type="molecule type" value="Genomic_DNA"/>
</dbReference>
<feature type="coiled-coil region" evidence="1">
    <location>
        <begin position="31"/>
        <end position="58"/>
    </location>
</feature>
<dbReference type="Proteomes" id="UP000070544">
    <property type="component" value="Unassembled WGS sequence"/>
</dbReference>
<feature type="region of interest" description="Disordered" evidence="2">
    <location>
        <begin position="500"/>
        <end position="524"/>
    </location>
</feature>
<protein>
    <submittedName>
        <fullName evidence="3">Uncharacterized protein</fullName>
    </submittedName>
</protein>
<feature type="compositionally biased region" description="Basic and acidic residues" evidence="2">
    <location>
        <begin position="507"/>
        <end position="517"/>
    </location>
</feature>
<sequence>MATSNESSHELSLSTGDGEYMDNVRRLGIETSRLRGENARLQSENARLLSEHQTLSRLVETTTDSLSDAFARVAALEEDIGRLQTLLEWERTQNEEARLELIRAETLAVILKERLLVQNVSSKRKVPAVQSLDISQKAIAEPENSPNGVSMIANPASHLSTSNSTETLNGGATLAEQKGHQIETPVSEPSMMPNPTSPSIPPVVDAPSVSNMSHDLIPKAEAAESSLFDDIAVALANQGTPITEALDSLTIPAEANVSAEAEVMKSSFVAGLTAESRFRFLRGADTSETAEGVTRLRALSNPSSRGGDTKTLPLSQSFTSKATGAWDKLAPVNSLQSDSVSSADLASTSKGADPLTAFLPSRQRGASVHPAESAALKVPNELRPPVLSGSPSKGMVEDRPHLFGPSPILFASNGDSAEPASSTNPSSIGQQSKPSTLVPALSNMHSLGMYKASTAALLGMSYAYDSSNGGSYRPVVAGSARLRPTSQFLEHMADSIESLSEQPMLTVDKDGNVEYHPQKKVASK</sequence>
<proteinExistence type="predicted"/>
<reference evidence="3 4" key="1">
    <citation type="journal article" date="2015" name="Genome Biol. Evol.">
        <title>Phylogenomic analyses indicate that early fungi evolved digesting cell walls of algal ancestors of land plants.</title>
        <authorList>
            <person name="Chang Y."/>
            <person name="Wang S."/>
            <person name="Sekimoto S."/>
            <person name="Aerts A.L."/>
            <person name="Choi C."/>
            <person name="Clum A."/>
            <person name="LaButti K.M."/>
            <person name="Lindquist E.A."/>
            <person name="Yee Ngan C."/>
            <person name="Ohm R.A."/>
            <person name="Salamov A.A."/>
            <person name="Grigoriev I.V."/>
            <person name="Spatafora J.W."/>
            <person name="Berbee M.L."/>
        </authorList>
    </citation>
    <scope>NUCLEOTIDE SEQUENCE [LARGE SCALE GENOMIC DNA]</scope>
    <source>
        <strain evidence="3 4">JEL478</strain>
    </source>
</reference>
<keyword evidence="4" id="KW-1185">Reference proteome</keyword>
<evidence type="ECO:0000313" key="4">
    <source>
        <dbReference type="Proteomes" id="UP000070544"/>
    </source>
</evidence>
<name>A0A139AXA2_GONPJ</name>